<keyword evidence="2" id="KW-1185">Reference proteome</keyword>
<reference evidence="2" key="1">
    <citation type="journal article" date="2019" name="Int. J. Syst. Evol. Microbiol.">
        <title>The Global Catalogue of Microorganisms (GCM) 10K type strain sequencing project: providing services to taxonomists for standard genome sequencing and annotation.</title>
        <authorList>
            <consortium name="The Broad Institute Genomics Platform"/>
            <consortium name="The Broad Institute Genome Sequencing Center for Infectious Disease"/>
            <person name="Wu L."/>
            <person name="Ma J."/>
        </authorList>
    </citation>
    <scope>NUCLEOTIDE SEQUENCE [LARGE SCALE GENOMIC DNA]</scope>
    <source>
        <strain evidence="2">JCM 16548</strain>
    </source>
</reference>
<protein>
    <recommendedName>
        <fullName evidence="3">Thioredoxin family protein</fullName>
    </recommendedName>
</protein>
<evidence type="ECO:0000313" key="1">
    <source>
        <dbReference type="EMBL" id="GAA3717152.1"/>
    </source>
</evidence>
<accession>A0ABP7EC45</accession>
<dbReference type="RefSeq" id="WP_344814364.1">
    <property type="nucleotide sequence ID" value="NZ_BAAAYX010000023.1"/>
</dbReference>
<name>A0ABP7EC45_9ACTN</name>
<organism evidence="1 2">
    <name type="scientific">Microlunatus aurantiacus</name>
    <dbReference type="NCBI Taxonomy" id="446786"/>
    <lineage>
        <taxon>Bacteria</taxon>
        <taxon>Bacillati</taxon>
        <taxon>Actinomycetota</taxon>
        <taxon>Actinomycetes</taxon>
        <taxon>Propionibacteriales</taxon>
        <taxon>Propionibacteriaceae</taxon>
        <taxon>Microlunatus</taxon>
    </lineage>
</organism>
<sequence length="108" mass="11523">MEIDLLVTPDCPHREAAEDLLRTALADVGLPAHLRVLTVTDADDAARYGFAGSPTFRADGADLFPAAREPAGLNCRIYPTGSTRGGLPDLPDLRKALKRAANQGQAKR</sequence>
<evidence type="ECO:0008006" key="3">
    <source>
        <dbReference type="Google" id="ProtNLM"/>
    </source>
</evidence>
<gene>
    <name evidence="1" type="ORF">GCM10022204_41310</name>
</gene>
<dbReference type="Proteomes" id="UP001500051">
    <property type="component" value="Unassembled WGS sequence"/>
</dbReference>
<proteinExistence type="predicted"/>
<evidence type="ECO:0000313" key="2">
    <source>
        <dbReference type="Proteomes" id="UP001500051"/>
    </source>
</evidence>
<dbReference type="EMBL" id="BAAAYX010000023">
    <property type="protein sequence ID" value="GAA3717152.1"/>
    <property type="molecule type" value="Genomic_DNA"/>
</dbReference>
<comment type="caution">
    <text evidence="1">The sequence shown here is derived from an EMBL/GenBank/DDBJ whole genome shotgun (WGS) entry which is preliminary data.</text>
</comment>